<dbReference type="InterPro" id="IPR000631">
    <property type="entry name" value="CARKD"/>
</dbReference>
<evidence type="ECO:0000256" key="3">
    <source>
        <dbReference type="ARBA" id="ARBA00006001"/>
    </source>
</evidence>
<dbReference type="EC" id="5.1.99.6" evidence="19"/>
<keyword evidence="5 18" id="KW-0479">Metal-binding</keyword>
<name>A0A5C6X7L5_9DELT</name>
<evidence type="ECO:0000256" key="17">
    <source>
        <dbReference type="HAMAP-Rule" id="MF_01965"/>
    </source>
</evidence>
<keyword evidence="8 17" id="KW-0521">NADP</keyword>
<keyword evidence="9 18" id="KW-0630">Potassium</keyword>
<dbReference type="PANTHER" id="PTHR12592">
    <property type="entry name" value="ATP-DEPENDENT (S)-NAD(P)H-HYDRATE DEHYDRATASE FAMILY MEMBER"/>
    <property type="match status" value="1"/>
</dbReference>
<comment type="catalytic activity">
    <reaction evidence="2 18 19">
        <text>(6R)-NADPHX = (6S)-NADPHX</text>
        <dbReference type="Rhea" id="RHEA:32227"/>
        <dbReference type="ChEBI" id="CHEBI:64076"/>
        <dbReference type="ChEBI" id="CHEBI:64077"/>
        <dbReference type="EC" id="5.1.99.6"/>
    </reaction>
</comment>
<feature type="binding site" evidence="17">
    <location>
        <begin position="427"/>
        <end position="431"/>
    </location>
    <ligand>
        <name>AMP</name>
        <dbReference type="ChEBI" id="CHEBI:456215"/>
    </ligand>
</feature>
<comment type="similarity">
    <text evidence="18">Belongs to the NnrE/AIBP family.</text>
</comment>
<feature type="domain" description="YjeF C-terminal" evidence="20">
    <location>
        <begin position="233"/>
        <end position="517"/>
    </location>
</feature>
<feature type="binding site" evidence="18">
    <location>
        <begin position="137"/>
        <end position="143"/>
    </location>
    <ligand>
        <name>(6S)-NADPHX</name>
        <dbReference type="ChEBI" id="CHEBI:64076"/>
    </ligand>
</feature>
<dbReference type="EC" id="4.2.1.136" evidence="19"/>
<feature type="domain" description="YjeF N-terminal" evidence="21">
    <location>
        <begin position="9"/>
        <end position="223"/>
    </location>
</feature>
<comment type="similarity">
    <text evidence="4 19">In the C-terminal section; belongs to the NnrD/CARKD family.</text>
</comment>
<evidence type="ECO:0000256" key="10">
    <source>
        <dbReference type="ARBA" id="ARBA00023027"/>
    </source>
</evidence>
<keyword evidence="11 18" id="KW-0413">Isomerase</keyword>
<dbReference type="AlphaFoldDB" id="A0A5C6X7L5"/>
<dbReference type="Pfam" id="PF01256">
    <property type="entry name" value="Carb_kinase"/>
    <property type="match status" value="1"/>
</dbReference>
<comment type="cofactor">
    <cofactor evidence="17">
        <name>Mg(2+)</name>
        <dbReference type="ChEBI" id="CHEBI:18420"/>
    </cofactor>
</comment>
<organism evidence="22 23">
    <name type="scientific">Lujinxingia vulgaris</name>
    <dbReference type="NCBI Taxonomy" id="2600176"/>
    <lineage>
        <taxon>Bacteria</taxon>
        <taxon>Deltaproteobacteria</taxon>
        <taxon>Bradymonadales</taxon>
        <taxon>Lujinxingiaceae</taxon>
        <taxon>Lujinxingia</taxon>
    </lineage>
</organism>
<comment type="similarity">
    <text evidence="17">Belongs to the NnrD/CARKD family.</text>
</comment>
<evidence type="ECO:0000256" key="15">
    <source>
        <dbReference type="ARBA" id="ARBA00048238"/>
    </source>
</evidence>
<evidence type="ECO:0000256" key="8">
    <source>
        <dbReference type="ARBA" id="ARBA00022857"/>
    </source>
</evidence>
<dbReference type="PANTHER" id="PTHR12592:SF0">
    <property type="entry name" value="ATP-DEPENDENT (S)-NAD(P)H-HYDRATE DEHYDRATASE"/>
    <property type="match status" value="1"/>
</dbReference>
<feature type="binding site" evidence="17">
    <location>
        <position position="268"/>
    </location>
    <ligand>
        <name>(6S)-NADPHX</name>
        <dbReference type="ChEBI" id="CHEBI:64076"/>
    </ligand>
</feature>
<dbReference type="GO" id="GO:0052856">
    <property type="term" value="F:NAD(P)HX epimerase activity"/>
    <property type="evidence" value="ECO:0007669"/>
    <property type="project" value="UniProtKB-UniRule"/>
</dbReference>
<dbReference type="PIRSF" id="PIRSF017184">
    <property type="entry name" value="Nnr"/>
    <property type="match status" value="1"/>
</dbReference>
<evidence type="ECO:0000256" key="5">
    <source>
        <dbReference type="ARBA" id="ARBA00022723"/>
    </source>
</evidence>
<dbReference type="NCBIfam" id="TIGR00197">
    <property type="entry name" value="yjeF_nterm"/>
    <property type="match status" value="1"/>
</dbReference>
<dbReference type="PROSITE" id="PS51385">
    <property type="entry name" value="YJEF_N"/>
    <property type="match status" value="1"/>
</dbReference>
<feature type="binding site" evidence="17">
    <location>
        <position position="457"/>
    </location>
    <ligand>
        <name>(6S)-NADPHX</name>
        <dbReference type="ChEBI" id="CHEBI:64076"/>
    </ligand>
</feature>
<evidence type="ECO:0000256" key="6">
    <source>
        <dbReference type="ARBA" id="ARBA00022741"/>
    </source>
</evidence>
<keyword evidence="10 17" id="KW-0520">NAD</keyword>
<dbReference type="GO" id="GO:0110051">
    <property type="term" value="P:metabolite repair"/>
    <property type="evidence" value="ECO:0007669"/>
    <property type="project" value="TreeGrafter"/>
</dbReference>
<evidence type="ECO:0000256" key="2">
    <source>
        <dbReference type="ARBA" id="ARBA00000909"/>
    </source>
</evidence>
<feature type="binding site" evidence="17">
    <location>
        <position position="456"/>
    </location>
    <ligand>
        <name>AMP</name>
        <dbReference type="ChEBI" id="CHEBI:456215"/>
    </ligand>
</feature>
<comment type="similarity">
    <text evidence="3 19">In the N-terminal section; belongs to the NnrE/AIBP family.</text>
</comment>
<comment type="caution">
    <text evidence="18">Lacks conserved residue(s) required for the propagation of feature annotation.</text>
</comment>
<dbReference type="InterPro" id="IPR004443">
    <property type="entry name" value="YjeF_N_dom"/>
</dbReference>
<comment type="catalytic activity">
    <reaction evidence="1 18 19">
        <text>(6R)-NADHX = (6S)-NADHX</text>
        <dbReference type="Rhea" id="RHEA:32215"/>
        <dbReference type="ChEBI" id="CHEBI:64074"/>
        <dbReference type="ChEBI" id="CHEBI:64075"/>
        <dbReference type="EC" id="5.1.99.6"/>
    </reaction>
</comment>
<feature type="binding site" evidence="18">
    <location>
        <position position="166"/>
    </location>
    <ligand>
        <name>(6S)-NADPHX</name>
        <dbReference type="ChEBI" id="CHEBI:64076"/>
    </ligand>
</feature>
<comment type="catalytic activity">
    <reaction evidence="15 17 19">
        <text>(6S)-NADHX + ADP = AMP + phosphate + NADH + H(+)</text>
        <dbReference type="Rhea" id="RHEA:32223"/>
        <dbReference type="ChEBI" id="CHEBI:15378"/>
        <dbReference type="ChEBI" id="CHEBI:43474"/>
        <dbReference type="ChEBI" id="CHEBI:57945"/>
        <dbReference type="ChEBI" id="CHEBI:64074"/>
        <dbReference type="ChEBI" id="CHEBI:456215"/>
        <dbReference type="ChEBI" id="CHEBI:456216"/>
        <dbReference type="EC" id="4.2.1.136"/>
    </reaction>
</comment>
<dbReference type="PROSITE" id="PS51383">
    <property type="entry name" value="YJEF_C_3"/>
    <property type="match status" value="1"/>
</dbReference>
<sequence>MHLVTPESMREMDRCTIETIGIPAEVLMERAARGALGVLLEHFAPPAGARIGVLCGMGNNGGDGVALATMLDHLGYHPVLVLMGTPERFGPEAQRFHKVAESLIGDRHQLNGLDAAGVRHALSSLPPCELWCDALLGTGLDRPVEGRFASAVKFLNDQPAPVFALDTPSGLDGRTGQVLGVCTRAEVTATFGFPKIGQLLDPARAFIGTLCPIDIGIPARVRDAVGVEAFALDADWLQGKIPPRPTHAHKGSVGKIALIGGRAPTTGALTMAARGALLGGAGLIYPGTDPQGAFSARATPEMMARAIFGDAGELHADALSQLLDQSDTLVIGPGLGTDEAARQALRHALTATPRPTVIDADALTLLAQNPDLFQAACDLASCAPVVLTPHPGELARLLDRSVDEVLSDTVVAARELLARIPAVIVHKSAATVVAAPDSPLGINRTGNPGMATGGMGDVLSGLIAASLNDHPDDPWMAAAIAVCVHGLAGDAARDAVGTRATTPGALLEQLGSVWRRFET</sequence>
<evidence type="ECO:0000256" key="1">
    <source>
        <dbReference type="ARBA" id="ARBA00000013"/>
    </source>
</evidence>
<evidence type="ECO:0000256" key="7">
    <source>
        <dbReference type="ARBA" id="ARBA00022840"/>
    </source>
</evidence>
<dbReference type="InterPro" id="IPR017953">
    <property type="entry name" value="Carbohydrate_kinase_pred_CS"/>
</dbReference>
<dbReference type="HAMAP" id="MF_01966">
    <property type="entry name" value="NADHX_epimerase"/>
    <property type="match status" value="1"/>
</dbReference>
<comment type="function">
    <text evidence="14 19">Bifunctional enzyme that catalyzes the epimerization of the S- and R-forms of NAD(P)HX and the dehydration of the S-form of NAD(P)HX at the expense of ADP, which is converted to AMP. This allows the repair of both epimers of NAD(P)HX, a damaged form of NAD(P)H that is a result of enzymatic or heat-dependent hydration.</text>
</comment>
<evidence type="ECO:0000256" key="19">
    <source>
        <dbReference type="PIRNR" id="PIRNR017184"/>
    </source>
</evidence>
<dbReference type="Gene3D" id="3.40.1190.20">
    <property type="match status" value="1"/>
</dbReference>
<dbReference type="RefSeq" id="WP_146974477.1">
    <property type="nucleotide sequence ID" value="NZ_VOSL01000048.1"/>
</dbReference>
<evidence type="ECO:0000256" key="18">
    <source>
        <dbReference type="HAMAP-Rule" id="MF_01966"/>
    </source>
</evidence>
<dbReference type="InterPro" id="IPR029056">
    <property type="entry name" value="Ribokinase-like"/>
</dbReference>
<keyword evidence="7 17" id="KW-0067">ATP-binding</keyword>
<evidence type="ECO:0000259" key="20">
    <source>
        <dbReference type="PROSITE" id="PS51383"/>
    </source>
</evidence>
<keyword evidence="6 17" id="KW-0547">Nucleotide-binding</keyword>
<evidence type="ECO:0000256" key="4">
    <source>
        <dbReference type="ARBA" id="ARBA00009524"/>
    </source>
</evidence>
<dbReference type="CDD" id="cd01171">
    <property type="entry name" value="YXKO-related"/>
    <property type="match status" value="1"/>
</dbReference>
<dbReference type="InterPro" id="IPR030677">
    <property type="entry name" value="Nnr"/>
</dbReference>
<dbReference type="Gene3D" id="3.40.50.10260">
    <property type="entry name" value="YjeF N-terminal domain"/>
    <property type="match status" value="1"/>
</dbReference>
<dbReference type="Pfam" id="PF03853">
    <property type="entry name" value="YjeF_N"/>
    <property type="match status" value="1"/>
</dbReference>
<evidence type="ECO:0000313" key="22">
    <source>
        <dbReference type="EMBL" id="TXD35720.1"/>
    </source>
</evidence>
<evidence type="ECO:0000259" key="21">
    <source>
        <dbReference type="PROSITE" id="PS51385"/>
    </source>
</evidence>
<evidence type="ECO:0000256" key="11">
    <source>
        <dbReference type="ARBA" id="ARBA00023235"/>
    </source>
</evidence>
<evidence type="ECO:0000256" key="13">
    <source>
        <dbReference type="ARBA" id="ARBA00023268"/>
    </source>
</evidence>
<protein>
    <recommendedName>
        <fullName evidence="19">Bifunctional NAD(P)H-hydrate repair enzyme</fullName>
    </recommendedName>
    <alternativeName>
        <fullName evidence="19">Nicotinamide nucleotide repair protein</fullName>
    </alternativeName>
    <domain>
        <recommendedName>
            <fullName evidence="19">ADP-dependent (S)-NAD(P)H-hydrate dehydratase</fullName>
            <ecNumber evidence="19">4.2.1.136</ecNumber>
        </recommendedName>
        <alternativeName>
            <fullName evidence="19">ADP-dependent NAD(P)HX dehydratase</fullName>
        </alternativeName>
    </domain>
    <domain>
        <recommendedName>
            <fullName evidence="19">NAD(P)H-hydrate epimerase</fullName>
            <ecNumber evidence="19">5.1.99.6</ecNumber>
        </recommendedName>
    </domain>
</protein>
<proteinExistence type="inferred from homology"/>
<evidence type="ECO:0000256" key="9">
    <source>
        <dbReference type="ARBA" id="ARBA00022958"/>
    </source>
</evidence>
<feature type="binding site" evidence="18">
    <location>
        <position position="133"/>
    </location>
    <ligand>
        <name>K(+)</name>
        <dbReference type="ChEBI" id="CHEBI:29103"/>
    </ligand>
</feature>
<evidence type="ECO:0000313" key="23">
    <source>
        <dbReference type="Proteomes" id="UP000321046"/>
    </source>
</evidence>
<evidence type="ECO:0000256" key="16">
    <source>
        <dbReference type="ARBA" id="ARBA00049209"/>
    </source>
</evidence>
<comment type="function">
    <text evidence="18">Catalyzes the epimerization of the S- and R-forms of NAD(P)HX, a damaged form of NAD(P)H that is a result of enzymatic or heat-dependent hydration. This is a prerequisite for the S-specific NAD(P)H-hydrate dehydratase to allow the repair of both epimers of NAD(P)HX.</text>
</comment>
<dbReference type="GO" id="GO:0005524">
    <property type="term" value="F:ATP binding"/>
    <property type="evidence" value="ECO:0007669"/>
    <property type="project" value="UniProtKB-UniRule"/>
</dbReference>
<evidence type="ECO:0000256" key="14">
    <source>
        <dbReference type="ARBA" id="ARBA00025153"/>
    </source>
</evidence>
<reference evidence="22 23" key="1">
    <citation type="submission" date="2019-08" db="EMBL/GenBank/DDBJ databases">
        <title>Bradymonadales sp. TMQ2.</title>
        <authorList>
            <person name="Liang Q."/>
        </authorList>
    </citation>
    <scope>NUCLEOTIDE SEQUENCE [LARGE SCALE GENOMIC DNA]</scope>
    <source>
        <strain evidence="22 23">TMQ2</strain>
    </source>
</reference>
<comment type="catalytic activity">
    <reaction evidence="16 17 19">
        <text>(6S)-NADPHX + ADP = AMP + phosphate + NADPH + H(+)</text>
        <dbReference type="Rhea" id="RHEA:32235"/>
        <dbReference type="ChEBI" id="CHEBI:15378"/>
        <dbReference type="ChEBI" id="CHEBI:43474"/>
        <dbReference type="ChEBI" id="CHEBI:57783"/>
        <dbReference type="ChEBI" id="CHEBI:64076"/>
        <dbReference type="ChEBI" id="CHEBI:456215"/>
        <dbReference type="ChEBI" id="CHEBI:456216"/>
        <dbReference type="EC" id="4.2.1.136"/>
    </reaction>
</comment>
<feature type="binding site" evidence="18">
    <location>
        <position position="169"/>
    </location>
    <ligand>
        <name>K(+)</name>
        <dbReference type="ChEBI" id="CHEBI:29103"/>
    </ligand>
</feature>
<dbReference type="EMBL" id="VOSL01000048">
    <property type="protein sequence ID" value="TXD35720.1"/>
    <property type="molecule type" value="Genomic_DNA"/>
</dbReference>
<dbReference type="PROSITE" id="PS01050">
    <property type="entry name" value="YJEF_C_2"/>
    <property type="match status" value="1"/>
</dbReference>
<feature type="binding site" evidence="17">
    <location>
        <position position="334"/>
    </location>
    <ligand>
        <name>(6S)-NADPHX</name>
        <dbReference type="ChEBI" id="CHEBI:64076"/>
    </ligand>
</feature>
<dbReference type="GO" id="GO:0052855">
    <property type="term" value="F:ADP-dependent NAD(P)H-hydrate dehydratase activity"/>
    <property type="evidence" value="ECO:0007669"/>
    <property type="project" value="UniProtKB-UniRule"/>
</dbReference>
<feature type="binding site" evidence="18">
    <location>
        <begin position="59"/>
        <end position="63"/>
    </location>
    <ligand>
        <name>(6S)-NADPHX</name>
        <dbReference type="ChEBI" id="CHEBI:64076"/>
    </ligand>
</feature>
<keyword evidence="13" id="KW-0511">Multifunctional enzyme</keyword>
<dbReference type="HAMAP" id="MF_01965">
    <property type="entry name" value="NADHX_dehydratase"/>
    <property type="match status" value="1"/>
</dbReference>
<feature type="binding site" evidence="17">
    <location>
        <position position="390"/>
    </location>
    <ligand>
        <name>(6S)-NADPHX</name>
        <dbReference type="ChEBI" id="CHEBI:64076"/>
    </ligand>
</feature>
<accession>A0A5C6X7L5</accession>
<dbReference type="SUPFAM" id="SSF53613">
    <property type="entry name" value="Ribokinase-like"/>
    <property type="match status" value="1"/>
</dbReference>
<gene>
    <name evidence="18" type="primary">nnrE</name>
    <name evidence="17" type="synonym">nnrD</name>
    <name evidence="22" type="ORF">FRC96_10640</name>
</gene>
<comment type="subunit">
    <text evidence="17">Homotetramer.</text>
</comment>
<dbReference type="SUPFAM" id="SSF64153">
    <property type="entry name" value="YjeF N-terminal domain-like"/>
    <property type="match status" value="1"/>
</dbReference>
<evidence type="ECO:0000256" key="12">
    <source>
        <dbReference type="ARBA" id="ARBA00023239"/>
    </source>
</evidence>
<dbReference type="InterPro" id="IPR036652">
    <property type="entry name" value="YjeF_N_dom_sf"/>
</dbReference>
<dbReference type="Proteomes" id="UP000321046">
    <property type="component" value="Unassembled WGS sequence"/>
</dbReference>
<dbReference type="GO" id="GO:0046496">
    <property type="term" value="P:nicotinamide nucleotide metabolic process"/>
    <property type="evidence" value="ECO:0007669"/>
    <property type="project" value="UniProtKB-UniRule"/>
</dbReference>
<comment type="function">
    <text evidence="17">Catalyzes the dehydration of the S-form of NAD(P)HX at the expense of ADP, which is converted to AMP. Together with NAD(P)HX epimerase, which catalyzes the epimerization of the S- and R-forms, the enzyme allows the repair of both epimers of NAD(P)HX, a damaged form of NAD(P)H that is a result of enzymatic or heat-dependent hydration.</text>
</comment>
<dbReference type="NCBIfam" id="TIGR00196">
    <property type="entry name" value="yjeF_cterm"/>
    <property type="match status" value="1"/>
</dbReference>
<feature type="binding site" evidence="18">
    <location>
        <position position="60"/>
    </location>
    <ligand>
        <name>K(+)</name>
        <dbReference type="ChEBI" id="CHEBI:29103"/>
    </ligand>
</feature>
<comment type="caution">
    <text evidence="22">The sequence shown here is derived from an EMBL/GenBank/DDBJ whole genome shotgun (WGS) entry which is preliminary data.</text>
</comment>
<dbReference type="GO" id="GO:0046872">
    <property type="term" value="F:metal ion binding"/>
    <property type="evidence" value="ECO:0007669"/>
    <property type="project" value="UniProtKB-UniRule"/>
</dbReference>
<comment type="cofactor">
    <cofactor evidence="18 19">
        <name>K(+)</name>
        <dbReference type="ChEBI" id="CHEBI:29103"/>
    </cofactor>
    <text evidence="18 19">Binds 1 potassium ion per subunit.</text>
</comment>
<dbReference type="OrthoDB" id="9806925at2"/>
<keyword evidence="12 17" id="KW-0456">Lyase</keyword>